<keyword evidence="4" id="KW-0698">rRNA processing</keyword>
<feature type="region of interest" description="Disordered" evidence="11">
    <location>
        <begin position="360"/>
        <end position="393"/>
    </location>
</feature>
<dbReference type="PANTHER" id="PTHR10804:SF133">
    <property type="entry name" value="ERBB-3 BINDING PROTEIN 1-LIKE"/>
    <property type="match status" value="1"/>
</dbReference>
<dbReference type="Gene3D" id="3.90.230.10">
    <property type="entry name" value="Creatinase/methionine aminopeptidase superfamily"/>
    <property type="match status" value="1"/>
</dbReference>
<dbReference type="SUPFAM" id="SSF55920">
    <property type="entry name" value="Creatinase/aminopeptidase"/>
    <property type="match status" value="1"/>
</dbReference>
<dbReference type="GO" id="GO:0006364">
    <property type="term" value="P:rRNA processing"/>
    <property type="evidence" value="ECO:0007669"/>
    <property type="project" value="UniProtKB-KW"/>
</dbReference>
<evidence type="ECO:0000256" key="4">
    <source>
        <dbReference type="ARBA" id="ARBA00022552"/>
    </source>
</evidence>
<dbReference type="Pfam" id="PF00557">
    <property type="entry name" value="Peptidase_M24"/>
    <property type="match status" value="1"/>
</dbReference>
<dbReference type="GO" id="GO:1990904">
    <property type="term" value="C:ribonucleoprotein complex"/>
    <property type="evidence" value="ECO:0007669"/>
    <property type="project" value="UniProtKB-KW"/>
</dbReference>
<comment type="similarity">
    <text evidence="2">Belongs to the peptidase M24 family.</text>
</comment>
<evidence type="ECO:0000256" key="2">
    <source>
        <dbReference type="ARBA" id="ARBA00007319"/>
    </source>
</evidence>
<evidence type="ECO:0000313" key="13">
    <source>
        <dbReference type="EMBL" id="KAJ8535615.1"/>
    </source>
</evidence>
<dbReference type="InterPro" id="IPR001714">
    <property type="entry name" value="Pept_M24_MAP"/>
</dbReference>
<keyword evidence="8" id="KW-0927">Auxin signaling pathway</keyword>
<keyword evidence="3" id="KW-0217">Developmental protein</keyword>
<evidence type="ECO:0000256" key="9">
    <source>
        <dbReference type="ARBA" id="ARBA00055717"/>
    </source>
</evidence>
<keyword evidence="5" id="KW-0694">RNA-binding</keyword>
<dbReference type="GO" id="GO:0001558">
    <property type="term" value="P:regulation of cell growth"/>
    <property type="evidence" value="ECO:0007669"/>
    <property type="project" value="UniProtKB-ARBA"/>
</dbReference>
<name>A0A9Q1LG57_9SOLA</name>
<dbReference type="InterPro" id="IPR036390">
    <property type="entry name" value="WH_DNA-bd_sf"/>
</dbReference>
<organism evidence="13 14">
    <name type="scientific">Anisodus acutangulus</name>
    <dbReference type="NCBI Taxonomy" id="402998"/>
    <lineage>
        <taxon>Eukaryota</taxon>
        <taxon>Viridiplantae</taxon>
        <taxon>Streptophyta</taxon>
        <taxon>Embryophyta</taxon>
        <taxon>Tracheophyta</taxon>
        <taxon>Spermatophyta</taxon>
        <taxon>Magnoliopsida</taxon>
        <taxon>eudicotyledons</taxon>
        <taxon>Gunneridae</taxon>
        <taxon>Pentapetalae</taxon>
        <taxon>asterids</taxon>
        <taxon>lamiids</taxon>
        <taxon>Solanales</taxon>
        <taxon>Solanaceae</taxon>
        <taxon>Solanoideae</taxon>
        <taxon>Hyoscyameae</taxon>
        <taxon>Anisodus</taxon>
    </lineage>
</organism>
<dbReference type="NCBIfam" id="TIGR00495">
    <property type="entry name" value="crvDNA_42K"/>
    <property type="match status" value="1"/>
</dbReference>
<dbReference type="InterPro" id="IPR036388">
    <property type="entry name" value="WH-like_DNA-bd_sf"/>
</dbReference>
<dbReference type="CDD" id="cd01089">
    <property type="entry name" value="PA2G4-like"/>
    <property type="match status" value="1"/>
</dbReference>
<evidence type="ECO:0000256" key="8">
    <source>
        <dbReference type="ARBA" id="ARBA00023294"/>
    </source>
</evidence>
<sequence>MSDEDREEKELDLTSPEVVTKYKSAAEILNKALQLVVSECKPKAKIVDLCEKGDAFMKEQTGKMYKNVKKKIERGVAFPTCISVNNTVCHFSPLSSDETVLEENDMVKIDMGCHIDGFIAVVAHTHVLQGGPVIGRAADVLAAANTAAEVALRLVRPGKKNSDVTEAIQKVAAAYDCKIVEGVLSHQMKQFVIDGNKVVLSLSNPDTRVDDTEFEENEVYSIDIVTSTGEGKPKLLDEKQTTIYKRAVDKSYNLKMKASRFIFSEISQKFPIMPFTARELEEKRARLGLVECVNHDLLQPYPVLHEKHGDLIAHIKFTVLLMPNGSDRITSHAIQELTPAKTIENEPEIKTWLAFPIKTKKKGGGKKKKGKKGEKEESSQAEPMEGEPNVAES</sequence>
<evidence type="ECO:0000256" key="7">
    <source>
        <dbReference type="ARBA" id="ARBA00023274"/>
    </source>
</evidence>
<comment type="subcellular location">
    <subcellularLocation>
        <location evidence="1">Nucleus</location>
    </subcellularLocation>
</comment>
<evidence type="ECO:0000259" key="12">
    <source>
        <dbReference type="Pfam" id="PF00557"/>
    </source>
</evidence>
<dbReference type="AlphaFoldDB" id="A0A9Q1LG57"/>
<evidence type="ECO:0000313" key="14">
    <source>
        <dbReference type="Proteomes" id="UP001152561"/>
    </source>
</evidence>
<dbReference type="InterPro" id="IPR004545">
    <property type="entry name" value="PA2G4"/>
</dbReference>
<dbReference type="FunFam" id="1.10.10.10:FF:000029">
    <property type="entry name" value="Proliferation-associated 2G4, a"/>
    <property type="match status" value="1"/>
</dbReference>
<evidence type="ECO:0000256" key="1">
    <source>
        <dbReference type="ARBA" id="ARBA00004123"/>
    </source>
</evidence>
<evidence type="ECO:0000256" key="11">
    <source>
        <dbReference type="SAM" id="MobiDB-lite"/>
    </source>
</evidence>
<dbReference type="PRINTS" id="PR00599">
    <property type="entry name" value="MAPEPTIDASE"/>
</dbReference>
<protein>
    <recommendedName>
        <fullName evidence="10">ERBB-3 BINDING PROTEIN 1</fullName>
    </recommendedName>
</protein>
<dbReference type="GO" id="GO:0003723">
    <property type="term" value="F:RNA binding"/>
    <property type="evidence" value="ECO:0007669"/>
    <property type="project" value="UniProtKB-KW"/>
</dbReference>
<evidence type="ECO:0000256" key="10">
    <source>
        <dbReference type="ARBA" id="ARBA00073371"/>
    </source>
</evidence>
<accession>A0A9Q1LG57</accession>
<feature type="domain" description="Peptidase M24" evidence="12">
    <location>
        <begin position="21"/>
        <end position="224"/>
    </location>
</feature>
<evidence type="ECO:0000256" key="3">
    <source>
        <dbReference type="ARBA" id="ARBA00022473"/>
    </source>
</evidence>
<proteinExistence type="inferred from homology"/>
<evidence type="ECO:0000256" key="5">
    <source>
        <dbReference type="ARBA" id="ARBA00022884"/>
    </source>
</evidence>
<dbReference type="OrthoDB" id="5876363at2759"/>
<dbReference type="GO" id="GO:0009734">
    <property type="term" value="P:auxin-activated signaling pathway"/>
    <property type="evidence" value="ECO:0007669"/>
    <property type="project" value="UniProtKB-KW"/>
</dbReference>
<comment type="function">
    <text evidence="9">Binds RNA. Associates with 28S, 18S and 5.8S mature rRNAs, several rRNA precursors and probably U3 small nucleolar RNA. May be involved in regulation of intermediate and late steps of rRNA processing. May be involved in ribosome assembly. Required for expression of cell cycle genes such as CYCD3-1, RNR2A and CDKB1-1. Promotes, in a dose- and auxin-dependent manner, organ growth by stimulating both cell proliferation and expansion, via the regulation of RBR1 levels.</text>
</comment>
<evidence type="ECO:0000256" key="6">
    <source>
        <dbReference type="ARBA" id="ARBA00023242"/>
    </source>
</evidence>
<gene>
    <name evidence="13" type="ORF">K7X08_023335</name>
</gene>
<dbReference type="Gene3D" id="1.10.10.10">
    <property type="entry name" value="Winged helix-like DNA-binding domain superfamily/Winged helix DNA-binding domain"/>
    <property type="match status" value="1"/>
</dbReference>
<dbReference type="PANTHER" id="PTHR10804">
    <property type="entry name" value="PROTEASE FAMILY M24 METHIONYL AMINOPEPTIDASE, AMINOPEPTIDASE P"/>
    <property type="match status" value="1"/>
</dbReference>
<feature type="compositionally biased region" description="Basic residues" evidence="11">
    <location>
        <begin position="360"/>
        <end position="372"/>
    </location>
</feature>
<dbReference type="InterPro" id="IPR047113">
    <property type="entry name" value="PA2G4/ARX1"/>
</dbReference>
<dbReference type="EMBL" id="JAJAGQ010000018">
    <property type="protein sequence ID" value="KAJ8535615.1"/>
    <property type="molecule type" value="Genomic_DNA"/>
</dbReference>
<dbReference type="GO" id="GO:0005634">
    <property type="term" value="C:nucleus"/>
    <property type="evidence" value="ECO:0007669"/>
    <property type="project" value="UniProtKB-SubCell"/>
</dbReference>
<dbReference type="InterPro" id="IPR000994">
    <property type="entry name" value="Pept_M24"/>
</dbReference>
<dbReference type="SUPFAM" id="SSF46785">
    <property type="entry name" value="Winged helix' DNA-binding domain"/>
    <property type="match status" value="1"/>
</dbReference>
<keyword evidence="14" id="KW-1185">Reference proteome</keyword>
<comment type="caution">
    <text evidence="13">The sequence shown here is derived from an EMBL/GenBank/DDBJ whole genome shotgun (WGS) entry which is preliminary data.</text>
</comment>
<dbReference type="InterPro" id="IPR036005">
    <property type="entry name" value="Creatinase/aminopeptidase-like"/>
</dbReference>
<dbReference type="FunFam" id="3.90.230.10:FF:000012">
    <property type="entry name" value="ERBB-3 BINDING PROTEIN 1"/>
    <property type="match status" value="1"/>
</dbReference>
<keyword evidence="7" id="KW-0687">Ribonucleoprotein</keyword>
<keyword evidence="6" id="KW-0539">Nucleus</keyword>
<dbReference type="GO" id="GO:0051302">
    <property type="term" value="P:regulation of cell division"/>
    <property type="evidence" value="ECO:0007669"/>
    <property type="project" value="UniProtKB-ARBA"/>
</dbReference>
<reference evidence="14" key="1">
    <citation type="journal article" date="2023" name="Proc. Natl. Acad. Sci. U.S.A.">
        <title>Genomic and structural basis for evolution of tropane alkaloid biosynthesis.</title>
        <authorList>
            <person name="Wanga Y.-J."/>
            <person name="Taina T."/>
            <person name="Yua J.-Y."/>
            <person name="Lia J."/>
            <person name="Xua B."/>
            <person name="Chenc J."/>
            <person name="D'Auriad J.C."/>
            <person name="Huanga J.-P."/>
            <person name="Huanga S.-X."/>
        </authorList>
    </citation>
    <scope>NUCLEOTIDE SEQUENCE [LARGE SCALE GENOMIC DNA]</scope>
    <source>
        <strain evidence="14">cv. KIB-2019</strain>
    </source>
</reference>
<dbReference type="Proteomes" id="UP001152561">
    <property type="component" value="Unassembled WGS sequence"/>
</dbReference>